<dbReference type="EMBL" id="AP019514">
    <property type="protein sequence ID" value="BBI63170.1"/>
    <property type="molecule type" value="Genomic_DNA"/>
</dbReference>
<dbReference type="CDD" id="cd18809">
    <property type="entry name" value="SF1_C_RecD"/>
    <property type="match status" value="1"/>
</dbReference>
<proteinExistence type="predicted"/>
<organism evidence="2 3">
    <name type="scientific">Vreelandella sulfidaeris</name>
    <dbReference type="NCBI Taxonomy" id="115553"/>
    <lineage>
        <taxon>Bacteria</taxon>
        <taxon>Pseudomonadati</taxon>
        <taxon>Pseudomonadota</taxon>
        <taxon>Gammaproteobacteria</taxon>
        <taxon>Oceanospirillales</taxon>
        <taxon>Halomonadaceae</taxon>
        <taxon>Vreelandella</taxon>
    </lineage>
</organism>
<dbReference type="InterPro" id="IPR027785">
    <property type="entry name" value="UvrD-like_helicase_C"/>
</dbReference>
<dbReference type="SUPFAM" id="SSF52540">
    <property type="entry name" value="P-loop containing nucleoside triphosphate hydrolases"/>
    <property type="match status" value="1"/>
</dbReference>
<evidence type="ECO:0000259" key="1">
    <source>
        <dbReference type="Pfam" id="PF13538"/>
    </source>
</evidence>
<name>A0A455UAE9_9GAMM</name>
<feature type="domain" description="UvrD-like helicase C-terminal" evidence="1">
    <location>
        <begin position="65"/>
        <end position="112"/>
    </location>
</feature>
<evidence type="ECO:0000313" key="2">
    <source>
        <dbReference type="EMBL" id="BBI63170.1"/>
    </source>
</evidence>
<dbReference type="Proteomes" id="UP000320231">
    <property type="component" value="Chromosome"/>
</dbReference>
<protein>
    <recommendedName>
        <fullName evidence="1">UvrD-like helicase C-terminal domain-containing protein</fullName>
    </recommendedName>
</protein>
<evidence type="ECO:0000313" key="3">
    <source>
        <dbReference type="Proteomes" id="UP000320231"/>
    </source>
</evidence>
<gene>
    <name evidence="2" type="ORF">HSBAA_44760</name>
</gene>
<dbReference type="Gene3D" id="3.40.50.300">
    <property type="entry name" value="P-loop containing nucleotide triphosphate hydrolases"/>
    <property type="match status" value="1"/>
</dbReference>
<accession>A0A455UAE9</accession>
<sequence>MLVTQNDYSLKLMNGDIGITMAVPDPRSTSGAPGRSLLRVAFPTSDPENPIHWVLPSRLHAVETVFAMTVHKSQGSEFLHTALLLPPTLNPILTRELVYTGITRAREWLTVVEAKRGC</sequence>
<dbReference type="KEGG" id="hsr:HSBAA_44760"/>
<reference evidence="2 3" key="1">
    <citation type="journal article" date="2019" name="Microbiol. Resour. Announc.">
        <title>Complete Genome Sequence of Halomonas sulfidaeris Strain Esulfide1 Isolated from a Metal Sulfide Rock at a Depth of 2,200 Meters, Obtained Using Nanopore Sequencing.</title>
        <authorList>
            <person name="Saito M."/>
            <person name="Nishigata A."/>
            <person name="Galipon J."/>
            <person name="Arakawa K."/>
        </authorList>
    </citation>
    <scope>NUCLEOTIDE SEQUENCE [LARGE SCALE GENOMIC DNA]</scope>
    <source>
        <strain evidence="2 3">ATCC BAA-803</strain>
    </source>
</reference>
<dbReference type="AlphaFoldDB" id="A0A455UAE9"/>
<dbReference type="InterPro" id="IPR027417">
    <property type="entry name" value="P-loop_NTPase"/>
</dbReference>
<dbReference type="Pfam" id="PF13538">
    <property type="entry name" value="UvrD_C_2"/>
    <property type="match status" value="1"/>
</dbReference>